<dbReference type="EMBL" id="LCDD01000010">
    <property type="protein sequence ID" value="KKS47010.1"/>
    <property type="molecule type" value="Genomic_DNA"/>
</dbReference>
<evidence type="ECO:0000313" key="1">
    <source>
        <dbReference type="EMBL" id="KKS47010.1"/>
    </source>
</evidence>
<accession>A0A0G0ZE61</accession>
<dbReference type="Proteomes" id="UP000034320">
    <property type="component" value="Unassembled WGS sequence"/>
</dbReference>
<proteinExistence type="predicted"/>
<evidence type="ECO:0000313" key="2">
    <source>
        <dbReference type="Proteomes" id="UP000034320"/>
    </source>
</evidence>
<gene>
    <name evidence="1" type="ORF">UV09_C0010G0020</name>
</gene>
<reference evidence="1 2" key="1">
    <citation type="journal article" date="2015" name="Nature">
        <title>rRNA introns, odd ribosomes, and small enigmatic genomes across a large radiation of phyla.</title>
        <authorList>
            <person name="Brown C.T."/>
            <person name="Hug L.A."/>
            <person name="Thomas B.C."/>
            <person name="Sharon I."/>
            <person name="Castelle C.J."/>
            <person name="Singh A."/>
            <person name="Wilkins M.J."/>
            <person name="Williams K.H."/>
            <person name="Banfield J.F."/>
        </authorList>
    </citation>
    <scope>NUCLEOTIDE SEQUENCE [LARGE SCALE GENOMIC DNA]</scope>
</reference>
<comment type="caution">
    <text evidence="1">The sequence shown here is derived from an EMBL/GenBank/DDBJ whole genome shotgun (WGS) entry which is preliminary data.</text>
</comment>
<name>A0A0G0ZE61_9BACT</name>
<dbReference type="AlphaFoldDB" id="A0A0G0ZE61"/>
<sequence>MKKISWEYWFLFLISGILAILLLFTLTKAKDTDTSSLVTSNQITDSVVVSPSAGAAGGVSVSVAYVGSDEEGWNFNFNFDTHNVNLDTYDYQKGIYLEKNGGLYPSLKIEVSGQTHHKKAEAVFEKIELPFAIIIKNLSAIPRREFKVEGERG</sequence>
<organism evidence="1 2">
    <name type="scientific">Candidatus Gottesmanbacteria bacterium GW2011_GWA2_42_18</name>
    <dbReference type="NCBI Taxonomy" id="1618442"/>
    <lineage>
        <taxon>Bacteria</taxon>
        <taxon>Candidatus Gottesmaniibacteriota</taxon>
    </lineage>
</organism>
<protein>
    <submittedName>
        <fullName evidence="1">Uncharacterized protein</fullName>
    </submittedName>
</protein>